<evidence type="ECO:0000313" key="1">
    <source>
        <dbReference type="EMBL" id="AHG87553.1"/>
    </source>
</evidence>
<dbReference type="Proteomes" id="UP000019151">
    <property type="component" value="Extrachromosomal Element ECE"/>
</dbReference>
<gene>
    <name evidence="1" type="ORF">J421_0015</name>
    <name evidence="2" type="ORF">J421_0037</name>
</gene>
<name>W0R8X1_9BACT</name>
<sequence length="129" mass="14091">MSDSDIWAGWSGEERAEYSRVLRTGGVTSADAYARSVTERLEEQARTADATAARAAELERIRSGGRPAAVNPRDVVAMSKYMGEIGRGEIAIREDAPLLSDPAARRSCSRRDMGQYIDEIARGEIIVTD</sequence>
<reference evidence="2" key="1">
    <citation type="submission" date="2013-12" db="EMBL/GenBank/DDBJ databases">
        <authorList>
            <person name="DeBruyn J.M."/>
            <person name="Radosevich M."/>
            <person name="Wommack K.Eric."/>
            <person name="Polson S."/>
            <person name="Hauser L.J."/>
            <person name="Fawaz M.N."/>
            <person name="Korlach J."/>
            <person name="Tsai Y.-C."/>
        </authorList>
    </citation>
    <scope>NUCLEOTIDE SEQUENCE</scope>
    <source>
        <strain evidence="2">KBS708</strain>
    </source>
</reference>
<dbReference type="HOGENOM" id="CLU_1945661_0_0_0"/>
<accession>W0R8X1</accession>
<reference evidence="2 3" key="2">
    <citation type="journal article" date="2014" name="Genome Announc.">
        <title>Genome Sequence and Methylome of Soil Bacterium Gemmatirosa kalamazoonensis KBS708T, a Member of the Rarely Cultivated Gemmatimonadetes Phylum.</title>
        <authorList>
            <person name="Debruyn J.M."/>
            <person name="Radosevich M."/>
            <person name="Wommack K.E."/>
            <person name="Polson S.W."/>
            <person name="Hauser L.J."/>
            <person name="Fawaz M.N."/>
            <person name="Korlach J."/>
            <person name="Tsai Y.C."/>
        </authorList>
    </citation>
    <scope>NUCLEOTIDE SEQUENCE [LARGE SCALE GENOMIC DNA]</scope>
    <source>
        <strain evidence="2 3">KBS708</strain>
    </source>
</reference>
<dbReference type="KEGG" id="gba:J421_0037"/>
<dbReference type="EMBL" id="CP007128">
    <property type="protein sequence ID" value="AHG87574.1"/>
    <property type="molecule type" value="Genomic_DNA"/>
</dbReference>
<keyword evidence="3" id="KW-1185">Reference proteome</keyword>
<protein>
    <submittedName>
        <fullName evidence="2">Uncharacterized protein</fullName>
    </submittedName>
</protein>
<evidence type="ECO:0000313" key="3">
    <source>
        <dbReference type="Proteomes" id="UP000019151"/>
    </source>
</evidence>
<dbReference type="STRING" id="861299.J421_0015"/>
<dbReference type="Proteomes" id="UP000019151">
    <property type="component" value="Chromosome"/>
</dbReference>
<dbReference type="RefSeq" id="WP_025409144.1">
    <property type="nucleotide sequence ID" value="NZ_CP007127.1"/>
</dbReference>
<proteinExistence type="predicted"/>
<organism evidence="2 3">
    <name type="scientific">Gemmatirosa kalamazoonensis</name>
    <dbReference type="NCBI Taxonomy" id="861299"/>
    <lineage>
        <taxon>Bacteria</taxon>
        <taxon>Pseudomonadati</taxon>
        <taxon>Gemmatimonadota</taxon>
        <taxon>Gemmatimonadia</taxon>
        <taxon>Gemmatimonadales</taxon>
        <taxon>Gemmatimonadaceae</taxon>
        <taxon>Gemmatirosa</taxon>
    </lineage>
</organism>
<dbReference type="EMBL" id="CP007127">
    <property type="protein sequence ID" value="AHG87553.1"/>
    <property type="molecule type" value="Genomic_DNA"/>
</dbReference>
<evidence type="ECO:0000313" key="2">
    <source>
        <dbReference type="EMBL" id="AHG87574.1"/>
    </source>
</evidence>
<dbReference type="AlphaFoldDB" id="W0R8X1"/>
<dbReference type="InParanoid" id="W0R8X1"/>